<keyword evidence="2" id="KW-1185">Reference proteome</keyword>
<protein>
    <submittedName>
        <fullName evidence="1">Uncharacterized protein</fullName>
    </submittedName>
</protein>
<accession>A0A9D3ZK48</accession>
<dbReference type="AlphaFoldDB" id="A0A9D3ZK48"/>
<evidence type="ECO:0000313" key="2">
    <source>
        <dbReference type="Proteomes" id="UP000828251"/>
    </source>
</evidence>
<organism evidence="1 2">
    <name type="scientific">Gossypium stocksii</name>
    <dbReference type="NCBI Taxonomy" id="47602"/>
    <lineage>
        <taxon>Eukaryota</taxon>
        <taxon>Viridiplantae</taxon>
        <taxon>Streptophyta</taxon>
        <taxon>Embryophyta</taxon>
        <taxon>Tracheophyta</taxon>
        <taxon>Spermatophyta</taxon>
        <taxon>Magnoliopsida</taxon>
        <taxon>eudicotyledons</taxon>
        <taxon>Gunneridae</taxon>
        <taxon>Pentapetalae</taxon>
        <taxon>rosids</taxon>
        <taxon>malvids</taxon>
        <taxon>Malvales</taxon>
        <taxon>Malvaceae</taxon>
        <taxon>Malvoideae</taxon>
        <taxon>Gossypium</taxon>
    </lineage>
</organism>
<sequence>MDTKDKAEAGLVAELVVIEEDGHDSDHGANCVANLDMWFSLITTDLMRIFLTNCINANVLSNMFHTKALNQDVVETFNKATPLTIQVQLHSPLY</sequence>
<reference evidence="1 2" key="1">
    <citation type="journal article" date="2021" name="Plant Biotechnol. J.">
        <title>Multi-omics assisted identification of the key and species-specific regulatory components of drought-tolerant mechanisms in Gossypium stocksii.</title>
        <authorList>
            <person name="Yu D."/>
            <person name="Ke L."/>
            <person name="Zhang D."/>
            <person name="Wu Y."/>
            <person name="Sun Y."/>
            <person name="Mei J."/>
            <person name="Sun J."/>
            <person name="Sun Y."/>
        </authorList>
    </citation>
    <scope>NUCLEOTIDE SEQUENCE [LARGE SCALE GENOMIC DNA]</scope>
    <source>
        <strain evidence="2">cv. E1</strain>
        <tissue evidence="1">Leaf</tissue>
    </source>
</reference>
<dbReference type="Proteomes" id="UP000828251">
    <property type="component" value="Unassembled WGS sequence"/>
</dbReference>
<evidence type="ECO:0000313" key="1">
    <source>
        <dbReference type="EMBL" id="KAH1045841.1"/>
    </source>
</evidence>
<dbReference type="EMBL" id="JAIQCV010000011">
    <property type="protein sequence ID" value="KAH1045841.1"/>
    <property type="molecule type" value="Genomic_DNA"/>
</dbReference>
<gene>
    <name evidence="1" type="ORF">J1N35_036625</name>
</gene>
<name>A0A9D3ZK48_9ROSI</name>
<comment type="caution">
    <text evidence="1">The sequence shown here is derived from an EMBL/GenBank/DDBJ whole genome shotgun (WGS) entry which is preliminary data.</text>
</comment>
<proteinExistence type="predicted"/>